<keyword evidence="3 5" id="KW-0238">DNA-binding</keyword>
<dbReference type="RefSeq" id="WP_162049384.1">
    <property type="nucleotide sequence ID" value="NZ_AP022345.1"/>
</dbReference>
<dbReference type="GO" id="GO:0015074">
    <property type="term" value="P:DNA integration"/>
    <property type="evidence" value="ECO:0007669"/>
    <property type="project" value="UniProtKB-KW"/>
</dbReference>
<dbReference type="Pfam" id="PF13356">
    <property type="entry name" value="Arm-DNA-bind_3"/>
    <property type="match status" value="1"/>
</dbReference>
<dbReference type="Gene3D" id="1.10.150.130">
    <property type="match status" value="1"/>
</dbReference>
<evidence type="ECO:0000256" key="4">
    <source>
        <dbReference type="ARBA" id="ARBA00023172"/>
    </source>
</evidence>
<accession>A0A7R6QYT9</accession>
<keyword evidence="4" id="KW-0233">DNA recombination</keyword>
<dbReference type="GO" id="GO:0003677">
    <property type="term" value="F:DNA binding"/>
    <property type="evidence" value="ECO:0007669"/>
    <property type="project" value="UniProtKB-UniRule"/>
</dbReference>
<sequence length="412" mass="46841">MAITKELSPLAVSRLTEPGFYRVGGVTGLYLQINDRGARSWVLRMVVGTKRRELGLGGFPTVGLADARNKARAVREQVENGLDPIAEKRKKREQLIAEQRRPTFKKCAEQFMAMKSAEWRNEKHRQQWANTLDQYAYPFIGDLPVNEINQRHVLSILKPIWTTKTETANRVRGRMENVLDWATAHGDRTGVNPARWRGQLDKLLPSPKKIAKVVHHAALPYEQLADFFQFLNKHAGTSAKALGFAILTAARSGEVRGATWEEIDLSKRVWTVPAERMKGGKEHRVPLSRRAMALLKTLPQRKTGLIFAGQRDKALSDMALSMLLRDVWPGITAHGFRSTFRDWAAEQTSFPREVCEQALAHALSNQVEAAYRRSDLFDKRRELMDQWAVFCRKKPQQTANKEKPTRKPAKSS</sequence>
<dbReference type="EMBL" id="AP022345">
    <property type="protein sequence ID" value="BBU69977.1"/>
    <property type="molecule type" value="Genomic_DNA"/>
</dbReference>
<dbReference type="Gene3D" id="3.30.160.390">
    <property type="entry name" value="Integrase, DNA-binding domain"/>
    <property type="match status" value="1"/>
</dbReference>
<feature type="domain" description="Tyr recombinase" evidence="6">
    <location>
        <begin position="214"/>
        <end position="385"/>
    </location>
</feature>
<evidence type="ECO:0000313" key="8">
    <source>
        <dbReference type="EMBL" id="BBU69977.1"/>
    </source>
</evidence>
<organism evidence="8 9">
    <name type="scientific">Fluviibacter phosphoraccumulans</name>
    <dbReference type="NCBI Taxonomy" id="1751046"/>
    <lineage>
        <taxon>Bacteria</taxon>
        <taxon>Pseudomonadati</taxon>
        <taxon>Pseudomonadota</taxon>
        <taxon>Betaproteobacteria</taxon>
        <taxon>Rhodocyclales</taxon>
        <taxon>Fluviibacteraceae</taxon>
        <taxon>Fluviibacter</taxon>
    </lineage>
</organism>
<evidence type="ECO:0000256" key="1">
    <source>
        <dbReference type="ARBA" id="ARBA00008857"/>
    </source>
</evidence>
<evidence type="ECO:0000256" key="2">
    <source>
        <dbReference type="ARBA" id="ARBA00022908"/>
    </source>
</evidence>
<dbReference type="InterPro" id="IPR050808">
    <property type="entry name" value="Phage_Integrase"/>
</dbReference>
<dbReference type="InterPro" id="IPR053876">
    <property type="entry name" value="Phage_int_M"/>
</dbReference>
<comment type="similarity">
    <text evidence="1">Belongs to the 'phage' integrase family.</text>
</comment>
<dbReference type="AlphaFoldDB" id="A0A7R6QYT9"/>
<dbReference type="Pfam" id="PF22022">
    <property type="entry name" value="Phage_int_M"/>
    <property type="match status" value="1"/>
</dbReference>
<keyword evidence="9" id="KW-1185">Reference proteome</keyword>
<name>A0A7R6QYT9_9RHOO</name>
<dbReference type="PANTHER" id="PTHR30629">
    <property type="entry name" value="PROPHAGE INTEGRASE"/>
    <property type="match status" value="1"/>
</dbReference>
<proteinExistence type="inferred from homology"/>
<dbReference type="InterPro" id="IPR011010">
    <property type="entry name" value="DNA_brk_join_enz"/>
</dbReference>
<dbReference type="InterPro" id="IPR038488">
    <property type="entry name" value="Integrase_DNA-bd_sf"/>
</dbReference>
<dbReference type="PANTHER" id="PTHR30629:SF2">
    <property type="entry name" value="PROPHAGE INTEGRASE INTS-RELATED"/>
    <property type="match status" value="1"/>
</dbReference>
<dbReference type="InterPro" id="IPR010998">
    <property type="entry name" value="Integrase_recombinase_N"/>
</dbReference>
<evidence type="ECO:0000256" key="3">
    <source>
        <dbReference type="ARBA" id="ARBA00023125"/>
    </source>
</evidence>
<keyword evidence="2" id="KW-0229">DNA integration</keyword>
<reference evidence="9" key="1">
    <citation type="submission" date="2020-01" db="EMBL/GenBank/DDBJ databases">
        <title>Phosphoaccumulans saitamaens gen. nov., sp. nov., a polyphosphate accumulating bacterium isolated from surface river water.</title>
        <authorList>
            <person name="Watanabe K."/>
            <person name="Suda W."/>
        </authorList>
    </citation>
    <scope>NUCLEOTIDE SEQUENCE [LARGE SCALE GENOMIC DNA]</scope>
    <source>
        <strain evidence="9">ICHIAU1</strain>
    </source>
</reference>
<dbReference type="PROSITE" id="PS51898">
    <property type="entry name" value="TYR_RECOMBINASE"/>
    <property type="match status" value="1"/>
</dbReference>
<evidence type="ECO:0000259" key="6">
    <source>
        <dbReference type="PROSITE" id="PS51898"/>
    </source>
</evidence>
<dbReference type="PROSITE" id="PS51900">
    <property type="entry name" value="CB"/>
    <property type="match status" value="1"/>
</dbReference>
<dbReference type="Proteomes" id="UP000463961">
    <property type="component" value="Chromosome"/>
</dbReference>
<dbReference type="InterPro" id="IPR013762">
    <property type="entry name" value="Integrase-like_cat_sf"/>
</dbReference>
<gene>
    <name evidence="8" type="ORF">ICHIAU1_22600</name>
</gene>
<evidence type="ECO:0000256" key="5">
    <source>
        <dbReference type="PROSITE-ProRule" id="PRU01248"/>
    </source>
</evidence>
<dbReference type="GO" id="GO:0006310">
    <property type="term" value="P:DNA recombination"/>
    <property type="evidence" value="ECO:0007669"/>
    <property type="project" value="UniProtKB-KW"/>
</dbReference>
<dbReference type="OrthoDB" id="9775880at2"/>
<dbReference type="CDD" id="cd00801">
    <property type="entry name" value="INT_P4_C"/>
    <property type="match status" value="1"/>
</dbReference>
<dbReference type="InterPro" id="IPR025166">
    <property type="entry name" value="Integrase_DNA_bind_dom"/>
</dbReference>
<dbReference type="InterPro" id="IPR044068">
    <property type="entry name" value="CB"/>
</dbReference>
<dbReference type="Pfam" id="PF00589">
    <property type="entry name" value="Phage_integrase"/>
    <property type="match status" value="1"/>
</dbReference>
<dbReference type="InterPro" id="IPR002104">
    <property type="entry name" value="Integrase_catalytic"/>
</dbReference>
<feature type="domain" description="Core-binding (CB)" evidence="7">
    <location>
        <begin position="102"/>
        <end position="183"/>
    </location>
</feature>
<evidence type="ECO:0000259" key="7">
    <source>
        <dbReference type="PROSITE" id="PS51900"/>
    </source>
</evidence>
<dbReference type="Gene3D" id="1.10.443.10">
    <property type="entry name" value="Intergrase catalytic core"/>
    <property type="match status" value="1"/>
</dbReference>
<evidence type="ECO:0000313" key="9">
    <source>
        <dbReference type="Proteomes" id="UP000463961"/>
    </source>
</evidence>
<protein>
    <submittedName>
        <fullName evidence="8">Bacteriophage P4 integrase</fullName>
    </submittedName>
</protein>
<dbReference type="SUPFAM" id="SSF56349">
    <property type="entry name" value="DNA breaking-rejoining enzymes"/>
    <property type="match status" value="1"/>
</dbReference>